<keyword evidence="9 12" id="KW-1133">Transmembrane helix</keyword>
<name>B8I6B0_RUMCH</name>
<keyword evidence="8" id="KW-0862">Zinc</keyword>
<feature type="domain" description="Peptidase M50" evidence="13">
    <location>
        <begin position="126"/>
        <end position="175"/>
    </location>
</feature>
<keyword evidence="7" id="KW-0378">Hydrolase</keyword>
<keyword evidence="6" id="KW-0479">Metal-binding</keyword>
<dbReference type="EMBL" id="CP001348">
    <property type="protein sequence ID" value="ACL76875.1"/>
    <property type="molecule type" value="Genomic_DNA"/>
</dbReference>
<comment type="subcellular location">
    <subcellularLocation>
        <location evidence="2">Membrane</location>
        <topology evidence="2">Multi-pass membrane protein</topology>
    </subcellularLocation>
</comment>
<evidence type="ECO:0000259" key="13">
    <source>
        <dbReference type="Pfam" id="PF02163"/>
    </source>
</evidence>
<gene>
    <name evidence="14" type="ordered locus">Ccel_2547</name>
</gene>
<evidence type="ECO:0000256" key="3">
    <source>
        <dbReference type="ARBA" id="ARBA00007931"/>
    </source>
</evidence>
<dbReference type="HOGENOM" id="CLU_037123_0_0_9"/>
<proteinExistence type="inferred from homology"/>
<feature type="transmembrane region" description="Helical" evidence="12">
    <location>
        <begin position="89"/>
        <end position="111"/>
    </location>
</feature>
<evidence type="ECO:0000256" key="10">
    <source>
        <dbReference type="ARBA" id="ARBA00023049"/>
    </source>
</evidence>
<dbReference type="Proteomes" id="UP000001349">
    <property type="component" value="Chromosome"/>
</dbReference>
<evidence type="ECO:0000256" key="2">
    <source>
        <dbReference type="ARBA" id="ARBA00004141"/>
    </source>
</evidence>
<evidence type="ECO:0000256" key="6">
    <source>
        <dbReference type="ARBA" id="ARBA00022723"/>
    </source>
</evidence>
<accession>B8I6B0</accession>
<dbReference type="GO" id="GO:0016020">
    <property type="term" value="C:membrane"/>
    <property type="evidence" value="ECO:0007669"/>
    <property type="project" value="UniProtKB-SubCell"/>
</dbReference>
<dbReference type="GO" id="GO:0046872">
    <property type="term" value="F:metal ion binding"/>
    <property type="evidence" value="ECO:0007669"/>
    <property type="project" value="UniProtKB-KW"/>
</dbReference>
<evidence type="ECO:0000256" key="1">
    <source>
        <dbReference type="ARBA" id="ARBA00001947"/>
    </source>
</evidence>
<reference evidence="14 15" key="1">
    <citation type="submission" date="2009-01" db="EMBL/GenBank/DDBJ databases">
        <title>Complete sequence of Clostridium cellulolyticum H10.</title>
        <authorList>
            <consortium name="US DOE Joint Genome Institute"/>
            <person name="Lucas S."/>
            <person name="Copeland A."/>
            <person name="Lapidus A."/>
            <person name="Glavina del Rio T."/>
            <person name="Dalin E."/>
            <person name="Tice H."/>
            <person name="Bruce D."/>
            <person name="Goodwin L."/>
            <person name="Pitluck S."/>
            <person name="Chertkov O."/>
            <person name="Saunders E."/>
            <person name="Brettin T."/>
            <person name="Detter J.C."/>
            <person name="Han C."/>
            <person name="Larimer F."/>
            <person name="Land M."/>
            <person name="Hauser L."/>
            <person name="Kyrpides N."/>
            <person name="Ivanova N."/>
            <person name="Zhou J."/>
            <person name="Richardson P."/>
        </authorList>
    </citation>
    <scope>NUCLEOTIDE SEQUENCE [LARGE SCALE GENOMIC DNA]</scope>
    <source>
        <strain evidence="15">ATCC 35319 / DSM 5812 / JCM 6584 / H10</strain>
    </source>
</reference>
<evidence type="ECO:0000313" key="15">
    <source>
        <dbReference type="Proteomes" id="UP000001349"/>
    </source>
</evidence>
<dbReference type="RefSeq" id="WP_015925964.1">
    <property type="nucleotide sequence ID" value="NC_011898.1"/>
</dbReference>
<feature type="domain" description="Peptidase M50" evidence="13">
    <location>
        <begin position="43"/>
        <end position="109"/>
    </location>
</feature>
<keyword evidence="5 12" id="KW-0812">Transmembrane</keyword>
<dbReference type="PANTHER" id="PTHR39188:SF3">
    <property type="entry name" value="STAGE IV SPORULATION PROTEIN FB"/>
    <property type="match status" value="1"/>
</dbReference>
<evidence type="ECO:0000256" key="7">
    <source>
        <dbReference type="ARBA" id="ARBA00022801"/>
    </source>
</evidence>
<keyword evidence="4" id="KW-0645">Protease</keyword>
<evidence type="ECO:0000313" key="14">
    <source>
        <dbReference type="EMBL" id="ACL76875.1"/>
    </source>
</evidence>
<feature type="transmembrane region" description="Helical" evidence="12">
    <location>
        <begin position="20"/>
        <end position="46"/>
    </location>
</feature>
<organism evidence="14 15">
    <name type="scientific">Ruminiclostridium cellulolyticum (strain ATCC 35319 / DSM 5812 / JCM 6584 / H10)</name>
    <name type="common">Clostridium cellulolyticum</name>
    <dbReference type="NCBI Taxonomy" id="394503"/>
    <lineage>
        <taxon>Bacteria</taxon>
        <taxon>Bacillati</taxon>
        <taxon>Bacillota</taxon>
        <taxon>Clostridia</taxon>
        <taxon>Eubacteriales</taxon>
        <taxon>Oscillospiraceae</taxon>
        <taxon>Ruminiclostridium</taxon>
    </lineage>
</organism>
<evidence type="ECO:0000256" key="9">
    <source>
        <dbReference type="ARBA" id="ARBA00022989"/>
    </source>
</evidence>
<evidence type="ECO:0000256" key="4">
    <source>
        <dbReference type="ARBA" id="ARBA00022670"/>
    </source>
</evidence>
<keyword evidence="11 12" id="KW-0472">Membrane</keyword>
<dbReference type="eggNOG" id="COG1994">
    <property type="taxonomic scope" value="Bacteria"/>
</dbReference>
<dbReference type="AlphaFoldDB" id="B8I6B0"/>
<comment type="similarity">
    <text evidence="3">Belongs to the peptidase M50B family.</text>
</comment>
<feature type="transmembrane region" description="Helical" evidence="12">
    <location>
        <begin position="165"/>
        <end position="185"/>
    </location>
</feature>
<feature type="transmembrane region" description="Helical" evidence="12">
    <location>
        <begin position="123"/>
        <end position="144"/>
    </location>
</feature>
<dbReference type="OrthoDB" id="166377at2"/>
<dbReference type="GO" id="GO:0006508">
    <property type="term" value="P:proteolysis"/>
    <property type="evidence" value="ECO:0007669"/>
    <property type="project" value="UniProtKB-KW"/>
</dbReference>
<dbReference type="STRING" id="394503.Ccel_2547"/>
<dbReference type="GO" id="GO:0008237">
    <property type="term" value="F:metallopeptidase activity"/>
    <property type="evidence" value="ECO:0007669"/>
    <property type="project" value="UniProtKB-KW"/>
</dbReference>
<evidence type="ECO:0000256" key="12">
    <source>
        <dbReference type="SAM" id="Phobius"/>
    </source>
</evidence>
<keyword evidence="10" id="KW-0482">Metalloprotease</keyword>
<dbReference type="KEGG" id="cce:Ccel_2547"/>
<dbReference type="InterPro" id="IPR008915">
    <property type="entry name" value="Peptidase_M50"/>
</dbReference>
<dbReference type="Pfam" id="PF02163">
    <property type="entry name" value="Peptidase_M50"/>
    <property type="match status" value="2"/>
</dbReference>
<evidence type="ECO:0000256" key="8">
    <source>
        <dbReference type="ARBA" id="ARBA00022833"/>
    </source>
</evidence>
<comment type="cofactor">
    <cofactor evidence="1">
        <name>Zn(2+)</name>
        <dbReference type="ChEBI" id="CHEBI:29105"/>
    </cofactor>
</comment>
<evidence type="ECO:0000256" key="5">
    <source>
        <dbReference type="ARBA" id="ARBA00022692"/>
    </source>
</evidence>
<keyword evidence="15" id="KW-1185">Reference proteome</keyword>
<evidence type="ECO:0000256" key="11">
    <source>
        <dbReference type="ARBA" id="ARBA00023136"/>
    </source>
</evidence>
<protein>
    <submittedName>
        <fullName evidence="14">Peptidase M50</fullName>
    </submittedName>
</protein>
<sequence length="301" mass="34058">MSVTTYIEFQVKRTRIQIDLLILPIFLAAMIGNLLLEYSIALGFIICHELGHIASAAMCGVRLNSFRLLPIGVNASIEDLQCSKPQKVLIYLTGPLVNIFFAISLYCIHLWEVPVWWPSTFKIMPAVIINLWLAIFNLIPVPPLDGGKIAMELLSGRLGLFRANRLMHIFSLFFSILIISVGTVVLIISKYNASFILIGVYILLLLKKNKKEAAILNMKNFVLKRSAIIRKGIFPVREIVVMKDVKLLDLVKSMDYSDVFHIIKVLDNDLNIIKTVTEQDVLNTFIEGITDITVEEMLNKR</sequence>
<dbReference type="PANTHER" id="PTHR39188">
    <property type="entry name" value="MEMBRANE-ASSOCIATED ZINC METALLOPROTEASE M50B"/>
    <property type="match status" value="1"/>
</dbReference>